<dbReference type="InterPro" id="IPR002156">
    <property type="entry name" value="RNaseH_domain"/>
</dbReference>
<feature type="domain" description="RNase H type-1" evidence="1">
    <location>
        <begin position="128"/>
        <end position="248"/>
    </location>
</feature>
<keyword evidence="3" id="KW-1185">Reference proteome</keyword>
<dbReference type="GO" id="GO:0003676">
    <property type="term" value="F:nucleic acid binding"/>
    <property type="evidence" value="ECO:0007669"/>
    <property type="project" value="InterPro"/>
</dbReference>
<dbReference type="CDD" id="cd06222">
    <property type="entry name" value="RNase_H_like"/>
    <property type="match status" value="1"/>
</dbReference>
<organism evidence="2 3">
    <name type="scientific">Crotalaria pallida</name>
    <name type="common">Smooth rattlebox</name>
    <name type="synonym">Crotalaria striata</name>
    <dbReference type="NCBI Taxonomy" id="3830"/>
    <lineage>
        <taxon>Eukaryota</taxon>
        <taxon>Viridiplantae</taxon>
        <taxon>Streptophyta</taxon>
        <taxon>Embryophyta</taxon>
        <taxon>Tracheophyta</taxon>
        <taxon>Spermatophyta</taxon>
        <taxon>Magnoliopsida</taxon>
        <taxon>eudicotyledons</taxon>
        <taxon>Gunneridae</taxon>
        <taxon>Pentapetalae</taxon>
        <taxon>rosids</taxon>
        <taxon>fabids</taxon>
        <taxon>Fabales</taxon>
        <taxon>Fabaceae</taxon>
        <taxon>Papilionoideae</taxon>
        <taxon>50 kb inversion clade</taxon>
        <taxon>genistoids sensu lato</taxon>
        <taxon>core genistoids</taxon>
        <taxon>Crotalarieae</taxon>
        <taxon>Crotalaria</taxon>
    </lineage>
</organism>
<dbReference type="PANTHER" id="PTHR47723:SF13">
    <property type="entry name" value="PUTATIVE-RELATED"/>
    <property type="match status" value="1"/>
</dbReference>
<reference evidence="2 3" key="1">
    <citation type="submission" date="2024-01" db="EMBL/GenBank/DDBJ databases">
        <title>The genomes of 5 underutilized Papilionoideae crops provide insights into root nodulation and disease resistanc.</title>
        <authorList>
            <person name="Yuan L."/>
        </authorList>
    </citation>
    <scope>NUCLEOTIDE SEQUENCE [LARGE SCALE GENOMIC DNA]</scope>
    <source>
        <strain evidence="2">ZHUSHIDOU_FW_LH</strain>
        <tissue evidence="2">Leaf</tissue>
    </source>
</reference>
<evidence type="ECO:0000313" key="3">
    <source>
        <dbReference type="Proteomes" id="UP001372338"/>
    </source>
</evidence>
<dbReference type="InterPro" id="IPR044730">
    <property type="entry name" value="RNase_H-like_dom_plant"/>
</dbReference>
<dbReference type="GO" id="GO:0004523">
    <property type="term" value="F:RNA-DNA hybrid ribonuclease activity"/>
    <property type="evidence" value="ECO:0007669"/>
    <property type="project" value="InterPro"/>
</dbReference>
<dbReference type="Proteomes" id="UP001372338">
    <property type="component" value="Unassembled WGS sequence"/>
</dbReference>
<proteinExistence type="predicted"/>
<dbReference type="EMBL" id="JAYWIO010000004">
    <property type="protein sequence ID" value="KAK7268270.1"/>
    <property type="molecule type" value="Genomic_DNA"/>
</dbReference>
<dbReference type="InterPro" id="IPR053151">
    <property type="entry name" value="RNase_H-like"/>
</dbReference>
<evidence type="ECO:0000259" key="1">
    <source>
        <dbReference type="Pfam" id="PF13456"/>
    </source>
</evidence>
<dbReference type="AlphaFoldDB" id="A0AAN9I941"/>
<gene>
    <name evidence="2" type="ORF">RIF29_20966</name>
</gene>
<accession>A0AAN9I941</accession>
<dbReference type="InterPro" id="IPR036397">
    <property type="entry name" value="RNaseH_sf"/>
</dbReference>
<evidence type="ECO:0000313" key="2">
    <source>
        <dbReference type="EMBL" id="KAK7268270.1"/>
    </source>
</evidence>
<dbReference type="Gene3D" id="3.30.420.10">
    <property type="entry name" value="Ribonuclease H-like superfamily/Ribonuclease H"/>
    <property type="match status" value="1"/>
</dbReference>
<dbReference type="PANTHER" id="PTHR47723">
    <property type="entry name" value="OS05G0353850 PROTEIN"/>
    <property type="match status" value="1"/>
</dbReference>
<dbReference type="SUPFAM" id="SSF53098">
    <property type="entry name" value="Ribonuclease H-like"/>
    <property type="match status" value="1"/>
</dbReference>
<protein>
    <recommendedName>
        <fullName evidence="1">RNase H type-1 domain-containing protein</fullName>
    </recommendedName>
</protein>
<dbReference type="Pfam" id="PF13456">
    <property type="entry name" value="RVT_3"/>
    <property type="match status" value="1"/>
</dbReference>
<sequence>MVEDSLHVLRDCPKAQSVWLMLLKPQFRGQFFLSNFQNWINMNLFQEMGRHQQWKWTSIWATACASLWFWRNAEVHNVAYSRPPNTWWQILLKVQNYKAARNKPPLPGQVPRNQNMWYPPAQGWIRINSDGACRGDSHEIGCGGVLRGSNGQWIRGYSKYLGVSSSPLIDELWGVLEGMQLAWDLGFKKVEAHLDCLEACKLLSGDNYGSYKSHSLVSRINWLKNKDWNVVFQHTYRESNMAADAMARLSFNWDHPSNLMLYCFPPTEVESLLLMDLLGSSELVIQSHQVSL</sequence>
<comment type="caution">
    <text evidence="2">The sequence shown here is derived from an EMBL/GenBank/DDBJ whole genome shotgun (WGS) entry which is preliminary data.</text>
</comment>
<name>A0AAN9I941_CROPI</name>
<dbReference type="InterPro" id="IPR012337">
    <property type="entry name" value="RNaseH-like_sf"/>
</dbReference>